<proteinExistence type="predicted"/>
<evidence type="ECO:0000256" key="5">
    <source>
        <dbReference type="SAM" id="MobiDB-lite"/>
    </source>
</evidence>
<dbReference type="GeneID" id="110237146"/>
<name>A0A913X3J3_EXADI</name>
<dbReference type="PRINTS" id="PR00249">
    <property type="entry name" value="GPCRSECRETIN"/>
</dbReference>
<dbReference type="GO" id="GO:0004930">
    <property type="term" value="F:G protein-coupled receptor activity"/>
    <property type="evidence" value="ECO:0007669"/>
    <property type="project" value="InterPro"/>
</dbReference>
<dbReference type="KEGG" id="epa:110237146"/>
<evidence type="ECO:0000256" key="4">
    <source>
        <dbReference type="ARBA" id="ARBA00023136"/>
    </source>
</evidence>
<comment type="subcellular location">
    <subcellularLocation>
        <location evidence="1">Membrane</location>
        <topology evidence="1">Multi-pass membrane protein</topology>
    </subcellularLocation>
</comment>
<dbReference type="GO" id="GO:0007166">
    <property type="term" value="P:cell surface receptor signaling pathway"/>
    <property type="evidence" value="ECO:0007669"/>
    <property type="project" value="InterPro"/>
</dbReference>
<dbReference type="PANTHER" id="PTHR12011:SF471">
    <property type="entry name" value="G-PROTEIN COUPLED RECEPTORS FAMILY 2 PROFILE 2 DOMAIN-CONTAINING PROTEIN"/>
    <property type="match status" value="1"/>
</dbReference>
<dbReference type="PROSITE" id="PS50261">
    <property type="entry name" value="G_PROTEIN_RECEP_F2_4"/>
    <property type="match status" value="1"/>
</dbReference>
<feature type="domain" description="G-protein coupled receptors family 2 profile 2" evidence="7">
    <location>
        <begin position="1"/>
        <end position="112"/>
    </location>
</feature>
<evidence type="ECO:0000256" key="3">
    <source>
        <dbReference type="ARBA" id="ARBA00022989"/>
    </source>
</evidence>
<evidence type="ECO:0000256" key="2">
    <source>
        <dbReference type="ARBA" id="ARBA00022692"/>
    </source>
</evidence>
<feature type="compositionally biased region" description="Polar residues" evidence="5">
    <location>
        <begin position="308"/>
        <end position="317"/>
    </location>
</feature>
<feature type="transmembrane region" description="Helical" evidence="6">
    <location>
        <begin position="88"/>
        <end position="111"/>
    </location>
</feature>
<dbReference type="GO" id="GO:0007189">
    <property type="term" value="P:adenylate cyclase-activating G protein-coupled receptor signaling pathway"/>
    <property type="evidence" value="ECO:0007669"/>
    <property type="project" value="TreeGrafter"/>
</dbReference>
<keyword evidence="9" id="KW-1185">Reference proteome</keyword>
<dbReference type="RefSeq" id="XP_020898383.1">
    <property type="nucleotide sequence ID" value="XM_021042724.1"/>
</dbReference>
<dbReference type="PROSITE" id="PS00650">
    <property type="entry name" value="G_PROTEIN_RECEP_F2_2"/>
    <property type="match status" value="1"/>
</dbReference>
<evidence type="ECO:0000313" key="9">
    <source>
        <dbReference type="Proteomes" id="UP000887567"/>
    </source>
</evidence>
<evidence type="ECO:0000313" key="8">
    <source>
        <dbReference type="EnsemblMetazoa" id="XP_020898383.1"/>
    </source>
</evidence>
<protein>
    <recommendedName>
        <fullName evidence="7">G-protein coupled receptors family 2 profile 2 domain-containing protein</fullName>
    </recommendedName>
</protein>
<feature type="transmembrane region" description="Helical" evidence="6">
    <location>
        <begin position="65"/>
        <end position="82"/>
    </location>
</feature>
<reference evidence="8" key="1">
    <citation type="submission" date="2022-11" db="UniProtKB">
        <authorList>
            <consortium name="EnsemblMetazoa"/>
        </authorList>
    </citation>
    <scope>IDENTIFICATION</scope>
</reference>
<dbReference type="GO" id="GO:0005886">
    <property type="term" value="C:plasma membrane"/>
    <property type="evidence" value="ECO:0007669"/>
    <property type="project" value="TreeGrafter"/>
</dbReference>
<dbReference type="Proteomes" id="UP000887567">
    <property type="component" value="Unplaced"/>
</dbReference>
<keyword evidence="4 6" id="KW-0472">Membrane</keyword>
<feature type="compositionally biased region" description="Acidic residues" evidence="5">
    <location>
        <begin position="285"/>
        <end position="296"/>
    </location>
</feature>
<feature type="region of interest" description="Disordered" evidence="5">
    <location>
        <begin position="156"/>
        <end position="317"/>
    </location>
</feature>
<evidence type="ECO:0000259" key="7">
    <source>
        <dbReference type="PROSITE" id="PS50261"/>
    </source>
</evidence>
<dbReference type="PANTHER" id="PTHR12011">
    <property type="entry name" value="ADHESION G-PROTEIN COUPLED RECEPTOR"/>
    <property type="match status" value="1"/>
</dbReference>
<dbReference type="EnsemblMetazoa" id="XM_021042724.1">
    <property type="protein sequence ID" value="XP_020898383.1"/>
    <property type="gene ID" value="LOC110237146"/>
</dbReference>
<dbReference type="AlphaFoldDB" id="A0A913X3J3"/>
<feature type="compositionally biased region" description="Polar residues" evidence="5">
    <location>
        <begin position="186"/>
        <end position="196"/>
    </location>
</feature>
<dbReference type="InterPro" id="IPR017983">
    <property type="entry name" value="GPCR_2_secretin-like_CS"/>
</dbReference>
<evidence type="ECO:0000256" key="6">
    <source>
        <dbReference type="SAM" id="Phobius"/>
    </source>
</evidence>
<feature type="compositionally biased region" description="Basic and acidic residues" evidence="5">
    <location>
        <begin position="297"/>
        <end position="307"/>
    </location>
</feature>
<keyword evidence="2 6" id="KW-0812">Transmembrane</keyword>
<sequence length="317" mass="35450">MSTDGTLIWTFTIPVMIVVAINTVVFLMAVYMSLNKNKKKRKRRHSYSPHGHDENSLKAGLRASAILLPLLGVTLVFAILMVNKDLEMFHYSFAALTCFQGLFIFLFYCLFDKKVRKEFKNAYVRWKTGDKTYGIPKPVQHFKRSYHPGEMTAVRSPYHYDEDDGGNTSTSEPSSSMPSSTAGTSRPTSTAYSTGMSIPDSKHSTTNPESSSDDENRNPSPVILSDTSESSGDEQIPNGEEKTPEKSRKNHKAAPFYASDGPMHSTPIDTTPEEEPDMKKKAFDDSDSSDTEEEDKALERPLKEHPKFTSTPEIIPD</sequence>
<dbReference type="Gene3D" id="1.20.1070.10">
    <property type="entry name" value="Rhodopsin 7-helix transmembrane proteins"/>
    <property type="match status" value="1"/>
</dbReference>
<dbReference type="InterPro" id="IPR017981">
    <property type="entry name" value="GPCR_2-like_7TM"/>
</dbReference>
<dbReference type="Pfam" id="PF00002">
    <property type="entry name" value="7tm_2"/>
    <property type="match status" value="1"/>
</dbReference>
<feature type="transmembrane region" description="Helical" evidence="6">
    <location>
        <begin position="6"/>
        <end position="34"/>
    </location>
</feature>
<evidence type="ECO:0000256" key="1">
    <source>
        <dbReference type="ARBA" id="ARBA00004141"/>
    </source>
</evidence>
<accession>A0A913X3J3</accession>
<organism evidence="8 9">
    <name type="scientific">Exaiptasia diaphana</name>
    <name type="common">Tropical sea anemone</name>
    <name type="synonym">Aiptasia pulchella</name>
    <dbReference type="NCBI Taxonomy" id="2652724"/>
    <lineage>
        <taxon>Eukaryota</taxon>
        <taxon>Metazoa</taxon>
        <taxon>Cnidaria</taxon>
        <taxon>Anthozoa</taxon>
        <taxon>Hexacorallia</taxon>
        <taxon>Actiniaria</taxon>
        <taxon>Aiptasiidae</taxon>
        <taxon>Exaiptasia</taxon>
    </lineage>
</organism>
<dbReference type="SUPFAM" id="SSF81321">
    <property type="entry name" value="Family A G protein-coupled receptor-like"/>
    <property type="match status" value="1"/>
</dbReference>
<dbReference type="OrthoDB" id="16753at2759"/>
<keyword evidence="3 6" id="KW-1133">Transmembrane helix</keyword>
<feature type="compositionally biased region" description="Low complexity" evidence="5">
    <location>
        <begin position="168"/>
        <end position="185"/>
    </location>
</feature>
<dbReference type="InterPro" id="IPR000832">
    <property type="entry name" value="GPCR_2_secretin-like"/>
</dbReference>